<sequence length="532" mass="60229">MMPGGSMQFDQNCGPFARKVNLMIDSPVKPIILSSQSSAYFKFYHDREKIPSDGRFTFPRTLTIVKSSAAPNSMTLRAGNMLFAAFGLSLLIVATEGRGFGGIPGRYCSTRAVPCCLTRDDDCTAPILTNHLCYCDMFCNRGENGNDCCPDFEATCKRQPADVTQDCTHENVRYSNGDRIQKNCETCTCVGNRWQCNGEACLIQEDLLKKVSNGRYSWRPTNYTKFWGRSLEDGIRYRLGTLFPDQSVQNMNEILITPLSVLPDAFDARDKWPGYVHEVRDQGDCGSSWAVSTTLTSADRLAIMSNGEINVQLSPQHLLSCNQHRQRGCDGGYLDRAWWYIRKLGVVSEECYPYTSGQTKNPGTCFVSKAALRAEDPKCVNPEAPSAQIYKMTPPYRISSWEDDIQTEIITNGPVQATFRVHEDFFMYSGGVYQHTELADEKGHQYAASGYHSVRIIGWGVDESTGVPIRYWLCANSWGPDWGERGLFRILRGENHCEIESFVIGAWGKAPKKRRRFKVRKLRRRMMRRKLF</sequence>
<keyword evidence="4" id="KW-1185">Reference proteome</keyword>
<dbReference type="GO" id="GO:0008234">
    <property type="term" value="F:cysteine-type peptidase activity"/>
    <property type="evidence" value="ECO:0007669"/>
    <property type="project" value="InterPro"/>
</dbReference>
<dbReference type="AlphaFoldDB" id="A0A7E4VXS9"/>
<dbReference type="Gene3D" id="3.90.70.10">
    <property type="entry name" value="Cysteine proteinases"/>
    <property type="match status" value="1"/>
</dbReference>
<dbReference type="InterPro" id="IPR025661">
    <property type="entry name" value="Pept_asp_AS"/>
</dbReference>
<evidence type="ECO:0000313" key="5">
    <source>
        <dbReference type="WBParaSite" id="Pan_g4744.t1"/>
    </source>
</evidence>
<evidence type="ECO:0000313" key="4">
    <source>
        <dbReference type="Proteomes" id="UP000492821"/>
    </source>
</evidence>
<accession>A0A7E4VXS9</accession>
<name>A0A7E4VXS9_PANRE</name>
<reference evidence="5" key="2">
    <citation type="submission" date="2020-10" db="UniProtKB">
        <authorList>
            <consortium name="WormBaseParasite"/>
        </authorList>
    </citation>
    <scope>IDENTIFICATION</scope>
</reference>
<feature type="domain" description="SMB" evidence="3">
    <location>
        <begin position="112"/>
        <end position="161"/>
    </location>
</feature>
<dbReference type="SUPFAM" id="SSF54001">
    <property type="entry name" value="Cysteine proteinases"/>
    <property type="match status" value="1"/>
</dbReference>
<evidence type="ECO:0000259" key="3">
    <source>
        <dbReference type="PROSITE" id="PS50958"/>
    </source>
</evidence>
<dbReference type="GO" id="GO:0006508">
    <property type="term" value="P:proteolysis"/>
    <property type="evidence" value="ECO:0007669"/>
    <property type="project" value="InterPro"/>
</dbReference>
<dbReference type="SUPFAM" id="SSF57603">
    <property type="entry name" value="FnI-like domain"/>
    <property type="match status" value="1"/>
</dbReference>
<dbReference type="FunFam" id="3.90.70.10:FF:000165">
    <property type="entry name" value="Tubulointerstitial nephritis antigen-like"/>
    <property type="match status" value="1"/>
</dbReference>
<dbReference type="InterPro" id="IPR025660">
    <property type="entry name" value="Pept_his_AS"/>
</dbReference>
<dbReference type="InterPro" id="IPR000668">
    <property type="entry name" value="Peptidase_C1A_C"/>
</dbReference>
<dbReference type="CDD" id="cd02620">
    <property type="entry name" value="Peptidase_C1A_CathepsinB"/>
    <property type="match status" value="1"/>
</dbReference>
<dbReference type="PANTHER" id="PTHR12411">
    <property type="entry name" value="CYSTEINE PROTEASE FAMILY C1-RELATED"/>
    <property type="match status" value="1"/>
</dbReference>
<organism evidence="4 5">
    <name type="scientific">Panagrellus redivivus</name>
    <name type="common">Microworm</name>
    <dbReference type="NCBI Taxonomy" id="6233"/>
    <lineage>
        <taxon>Eukaryota</taxon>
        <taxon>Metazoa</taxon>
        <taxon>Ecdysozoa</taxon>
        <taxon>Nematoda</taxon>
        <taxon>Chromadorea</taxon>
        <taxon>Rhabditida</taxon>
        <taxon>Tylenchina</taxon>
        <taxon>Panagrolaimomorpha</taxon>
        <taxon>Panagrolaimoidea</taxon>
        <taxon>Panagrolaimidae</taxon>
        <taxon>Panagrellus</taxon>
    </lineage>
</organism>
<dbReference type="WBParaSite" id="Pan_g4744.t1">
    <property type="protein sequence ID" value="Pan_g4744.t1"/>
    <property type="gene ID" value="Pan_g4744"/>
</dbReference>
<dbReference type="InterPro" id="IPR038765">
    <property type="entry name" value="Papain-like_cys_pep_sf"/>
</dbReference>
<comment type="similarity">
    <text evidence="1">Belongs to the peptidase C1 family.</text>
</comment>
<dbReference type="InterPro" id="IPR001212">
    <property type="entry name" value="Somatomedin_B_dom"/>
</dbReference>
<evidence type="ECO:0000256" key="2">
    <source>
        <dbReference type="ARBA" id="ARBA00023157"/>
    </source>
</evidence>
<keyword evidence="2" id="KW-1015">Disulfide bond</keyword>
<dbReference type="PROSITE" id="PS00640">
    <property type="entry name" value="THIOL_PROTEASE_ASN"/>
    <property type="match status" value="1"/>
</dbReference>
<reference evidence="4" key="1">
    <citation type="journal article" date="2013" name="Genetics">
        <title>The draft genome and transcriptome of Panagrellus redivivus are shaped by the harsh demands of a free-living lifestyle.</title>
        <authorList>
            <person name="Srinivasan J."/>
            <person name="Dillman A.R."/>
            <person name="Macchietto M.G."/>
            <person name="Heikkinen L."/>
            <person name="Lakso M."/>
            <person name="Fracchia K.M."/>
            <person name="Antoshechkin I."/>
            <person name="Mortazavi A."/>
            <person name="Wong G."/>
            <person name="Sternberg P.W."/>
        </authorList>
    </citation>
    <scope>NUCLEOTIDE SEQUENCE [LARGE SCALE GENOMIC DNA]</scope>
    <source>
        <strain evidence="4">MT8872</strain>
    </source>
</reference>
<dbReference type="SMART" id="SM00645">
    <property type="entry name" value="Pept_C1"/>
    <property type="match status" value="1"/>
</dbReference>
<dbReference type="InterPro" id="IPR013128">
    <property type="entry name" value="Peptidase_C1A"/>
</dbReference>
<protein>
    <submittedName>
        <fullName evidence="5">SMB domain-containing protein</fullName>
    </submittedName>
</protein>
<dbReference type="Proteomes" id="UP000492821">
    <property type="component" value="Unassembled WGS sequence"/>
</dbReference>
<evidence type="ECO:0000256" key="1">
    <source>
        <dbReference type="ARBA" id="ARBA00008455"/>
    </source>
</evidence>
<dbReference type="PROSITE" id="PS50958">
    <property type="entry name" value="SMB_2"/>
    <property type="match status" value="1"/>
</dbReference>
<dbReference type="PROSITE" id="PS00639">
    <property type="entry name" value="THIOL_PROTEASE_HIS"/>
    <property type="match status" value="1"/>
</dbReference>
<proteinExistence type="inferred from homology"/>
<dbReference type="Pfam" id="PF00112">
    <property type="entry name" value="Peptidase_C1"/>
    <property type="match status" value="1"/>
</dbReference>